<sequence>MGLSTGFVPYCESFPLMLTMRFLAGLGAGGLDTGVVCVFSPFWEWGRDSLD</sequence>
<gene>
    <name evidence="2" type="ORF">DPMN_061009</name>
</gene>
<name>A0A9D4C6N2_DREPO</name>
<evidence type="ECO:0000313" key="3">
    <source>
        <dbReference type="Proteomes" id="UP000828390"/>
    </source>
</evidence>
<organism evidence="2 3">
    <name type="scientific">Dreissena polymorpha</name>
    <name type="common">Zebra mussel</name>
    <name type="synonym">Mytilus polymorpha</name>
    <dbReference type="NCBI Taxonomy" id="45954"/>
    <lineage>
        <taxon>Eukaryota</taxon>
        <taxon>Metazoa</taxon>
        <taxon>Spiralia</taxon>
        <taxon>Lophotrochozoa</taxon>
        <taxon>Mollusca</taxon>
        <taxon>Bivalvia</taxon>
        <taxon>Autobranchia</taxon>
        <taxon>Heteroconchia</taxon>
        <taxon>Euheterodonta</taxon>
        <taxon>Imparidentia</taxon>
        <taxon>Neoheterodontei</taxon>
        <taxon>Myida</taxon>
        <taxon>Dreissenoidea</taxon>
        <taxon>Dreissenidae</taxon>
        <taxon>Dreissena</taxon>
    </lineage>
</organism>
<keyword evidence="1" id="KW-1133">Transmembrane helix</keyword>
<dbReference type="Proteomes" id="UP000828390">
    <property type="component" value="Unassembled WGS sequence"/>
</dbReference>
<comment type="caution">
    <text evidence="2">The sequence shown here is derived from an EMBL/GenBank/DDBJ whole genome shotgun (WGS) entry which is preliminary data.</text>
</comment>
<protein>
    <recommendedName>
        <fullName evidence="4">Major facilitator superfamily (MFS) profile domain-containing protein</fullName>
    </recommendedName>
</protein>
<reference evidence="2" key="1">
    <citation type="journal article" date="2019" name="bioRxiv">
        <title>The Genome of the Zebra Mussel, Dreissena polymorpha: A Resource for Invasive Species Research.</title>
        <authorList>
            <person name="McCartney M.A."/>
            <person name="Auch B."/>
            <person name="Kono T."/>
            <person name="Mallez S."/>
            <person name="Zhang Y."/>
            <person name="Obille A."/>
            <person name="Becker A."/>
            <person name="Abrahante J.E."/>
            <person name="Garbe J."/>
            <person name="Badalamenti J.P."/>
            <person name="Herman A."/>
            <person name="Mangelson H."/>
            <person name="Liachko I."/>
            <person name="Sullivan S."/>
            <person name="Sone E.D."/>
            <person name="Koren S."/>
            <person name="Silverstein K.A.T."/>
            <person name="Beckman K.B."/>
            <person name="Gohl D.M."/>
        </authorList>
    </citation>
    <scope>NUCLEOTIDE SEQUENCE</scope>
    <source>
        <strain evidence="2">Duluth1</strain>
        <tissue evidence="2">Whole animal</tissue>
    </source>
</reference>
<reference evidence="2" key="2">
    <citation type="submission" date="2020-11" db="EMBL/GenBank/DDBJ databases">
        <authorList>
            <person name="McCartney M.A."/>
            <person name="Auch B."/>
            <person name="Kono T."/>
            <person name="Mallez S."/>
            <person name="Becker A."/>
            <person name="Gohl D.M."/>
            <person name="Silverstein K.A.T."/>
            <person name="Koren S."/>
            <person name="Bechman K.B."/>
            <person name="Herman A."/>
            <person name="Abrahante J.E."/>
            <person name="Garbe J."/>
        </authorList>
    </citation>
    <scope>NUCLEOTIDE SEQUENCE</scope>
    <source>
        <strain evidence="2">Duluth1</strain>
        <tissue evidence="2">Whole animal</tissue>
    </source>
</reference>
<proteinExistence type="predicted"/>
<evidence type="ECO:0008006" key="4">
    <source>
        <dbReference type="Google" id="ProtNLM"/>
    </source>
</evidence>
<feature type="transmembrane region" description="Helical" evidence="1">
    <location>
        <begin position="22"/>
        <end position="43"/>
    </location>
</feature>
<dbReference type="EMBL" id="JAIWYP010000013">
    <property type="protein sequence ID" value="KAH3718210.1"/>
    <property type="molecule type" value="Genomic_DNA"/>
</dbReference>
<keyword evidence="1" id="KW-0472">Membrane</keyword>
<keyword evidence="1" id="KW-0812">Transmembrane</keyword>
<dbReference type="AlphaFoldDB" id="A0A9D4C6N2"/>
<evidence type="ECO:0000313" key="2">
    <source>
        <dbReference type="EMBL" id="KAH3718210.1"/>
    </source>
</evidence>
<accession>A0A9D4C6N2</accession>
<keyword evidence="3" id="KW-1185">Reference proteome</keyword>
<evidence type="ECO:0000256" key="1">
    <source>
        <dbReference type="SAM" id="Phobius"/>
    </source>
</evidence>